<evidence type="ECO:0000256" key="4">
    <source>
        <dbReference type="ARBA" id="ARBA00008883"/>
    </source>
</evidence>
<dbReference type="EC" id="2.7.10.2" evidence="5"/>
<keyword evidence="11" id="KW-0418">Kinase</keyword>
<comment type="similarity">
    <text evidence="4">Belongs to the etk/wzc family.</text>
</comment>
<comment type="catalytic activity">
    <reaction evidence="16">
        <text>L-tyrosyl-[protein] + ATP = O-phospho-L-tyrosyl-[protein] + ADP + H(+)</text>
        <dbReference type="Rhea" id="RHEA:10596"/>
        <dbReference type="Rhea" id="RHEA-COMP:10136"/>
        <dbReference type="Rhea" id="RHEA-COMP:20101"/>
        <dbReference type="ChEBI" id="CHEBI:15378"/>
        <dbReference type="ChEBI" id="CHEBI:30616"/>
        <dbReference type="ChEBI" id="CHEBI:46858"/>
        <dbReference type="ChEBI" id="CHEBI:61978"/>
        <dbReference type="ChEBI" id="CHEBI:456216"/>
        <dbReference type="EC" id="2.7.10.2"/>
    </reaction>
</comment>
<comment type="similarity">
    <text evidence="3">Belongs to the CpsD/CapB family.</text>
</comment>
<dbReference type="PANTHER" id="PTHR32309:SF13">
    <property type="entry name" value="FERRIC ENTEROBACTIN TRANSPORT PROTEIN FEPE"/>
    <property type="match status" value="1"/>
</dbReference>
<evidence type="ECO:0000259" key="19">
    <source>
        <dbReference type="Pfam" id="PF13614"/>
    </source>
</evidence>
<dbReference type="Gene3D" id="3.40.50.300">
    <property type="entry name" value="P-loop containing nucleotide triphosphate hydrolases"/>
    <property type="match status" value="1"/>
</dbReference>
<evidence type="ECO:0000256" key="16">
    <source>
        <dbReference type="ARBA" id="ARBA00051245"/>
    </source>
</evidence>
<evidence type="ECO:0000256" key="3">
    <source>
        <dbReference type="ARBA" id="ARBA00007316"/>
    </source>
</evidence>
<dbReference type="Pfam" id="PF02706">
    <property type="entry name" value="Wzz"/>
    <property type="match status" value="1"/>
</dbReference>
<evidence type="ECO:0000256" key="12">
    <source>
        <dbReference type="ARBA" id="ARBA00022840"/>
    </source>
</evidence>
<sequence length="486" mass="51385">MSEYVAALRKRWAVIVALALVGALAAFFYARTTPPTYTATAKVYVSLNNGETTNDLLQGSAFVENLIDSYAALADMPVVLDAVAEDVGIDSPGRSLDGAVTANAVLNTSIIEISAVNGSPEQAAAIANSVANNLSTTVERLAPSSAAGDESVSVDVVSEATTPAFPSAPRTRFLVASGFVAGLALGFVTALLWSALDTRVRGQREIEPLVSDGVPVLGSLPRTRKRSSSMAVVDNPLSATAEAYRKIQTNLSYIDVAVPVRSIVVTSSVPREGKSTTARNLALTLAEGARRVLLLDADLRRPSVSESFGLESSAGLTTVLVGRAELADVVRNVGIANLDILPSGPLPPNPHQLIESTVMRDLLASVRTRYDIVVIDSPPLLPVSDAAVLATMADGVIAVVGCKRVRRQQLRQALRSLDAVSARILGIVLTFAPRSGADGEFYGYRAETRRRFPFSRAREESVFGTELAALPESGRSRERDDASRAS</sequence>
<keyword evidence="12" id="KW-0067">ATP-binding</keyword>
<organism evidence="20 21">
    <name type="scientific">Isoptericola hypogeus</name>
    <dbReference type="NCBI Taxonomy" id="300179"/>
    <lineage>
        <taxon>Bacteria</taxon>
        <taxon>Bacillati</taxon>
        <taxon>Actinomycetota</taxon>
        <taxon>Actinomycetes</taxon>
        <taxon>Micrococcales</taxon>
        <taxon>Promicromonosporaceae</taxon>
        <taxon>Isoptericola</taxon>
    </lineage>
</organism>
<evidence type="ECO:0000256" key="17">
    <source>
        <dbReference type="SAM" id="Phobius"/>
    </source>
</evidence>
<evidence type="ECO:0000313" key="20">
    <source>
        <dbReference type="EMBL" id="GAA1732248.1"/>
    </source>
</evidence>
<keyword evidence="21" id="KW-1185">Reference proteome</keyword>
<dbReference type="CDD" id="cd05387">
    <property type="entry name" value="BY-kinase"/>
    <property type="match status" value="1"/>
</dbReference>
<dbReference type="InterPro" id="IPR027417">
    <property type="entry name" value="P-loop_NTPase"/>
</dbReference>
<evidence type="ECO:0000313" key="21">
    <source>
        <dbReference type="Proteomes" id="UP001501138"/>
    </source>
</evidence>
<dbReference type="Pfam" id="PF13614">
    <property type="entry name" value="AAA_31"/>
    <property type="match status" value="1"/>
</dbReference>
<dbReference type="PANTHER" id="PTHR32309">
    <property type="entry name" value="TYROSINE-PROTEIN KINASE"/>
    <property type="match status" value="1"/>
</dbReference>
<evidence type="ECO:0000256" key="6">
    <source>
        <dbReference type="ARBA" id="ARBA00022475"/>
    </source>
</evidence>
<protein>
    <recommendedName>
        <fullName evidence="5">non-specific protein-tyrosine kinase</fullName>
        <ecNumber evidence="5">2.7.10.2</ecNumber>
    </recommendedName>
</protein>
<name>A0ABN2JM96_9MICO</name>
<keyword evidence="6" id="KW-1003">Cell membrane</keyword>
<evidence type="ECO:0000256" key="9">
    <source>
        <dbReference type="ARBA" id="ARBA00022692"/>
    </source>
</evidence>
<dbReference type="NCBIfam" id="TIGR01007">
    <property type="entry name" value="eps_fam"/>
    <property type="match status" value="1"/>
</dbReference>
<evidence type="ECO:0000256" key="14">
    <source>
        <dbReference type="ARBA" id="ARBA00023136"/>
    </source>
</evidence>
<keyword evidence="7" id="KW-0997">Cell inner membrane</keyword>
<dbReference type="InterPro" id="IPR050445">
    <property type="entry name" value="Bact_polysacc_biosynth/exp"/>
</dbReference>
<reference evidence="20 21" key="1">
    <citation type="journal article" date="2019" name="Int. J. Syst. Evol. Microbiol.">
        <title>The Global Catalogue of Microorganisms (GCM) 10K type strain sequencing project: providing services to taxonomists for standard genome sequencing and annotation.</title>
        <authorList>
            <consortium name="The Broad Institute Genomics Platform"/>
            <consortium name="The Broad Institute Genome Sequencing Center for Infectious Disease"/>
            <person name="Wu L."/>
            <person name="Ma J."/>
        </authorList>
    </citation>
    <scope>NUCLEOTIDE SEQUENCE [LARGE SCALE GENOMIC DNA]</scope>
    <source>
        <strain evidence="20 21">JCM 15589</strain>
    </source>
</reference>
<keyword evidence="15" id="KW-0829">Tyrosine-protein kinase</keyword>
<evidence type="ECO:0000256" key="2">
    <source>
        <dbReference type="ARBA" id="ARBA00006683"/>
    </source>
</evidence>
<dbReference type="SUPFAM" id="SSF52540">
    <property type="entry name" value="P-loop containing nucleoside triphosphate hydrolases"/>
    <property type="match status" value="1"/>
</dbReference>
<feature type="domain" description="AAA" evidence="19">
    <location>
        <begin position="273"/>
        <end position="422"/>
    </location>
</feature>
<keyword evidence="10" id="KW-0547">Nucleotide-binding</keyword>
<evidence type="ECO:0000256" key="13">
    <source>
        <dbReference type="ARBA" id="ARBA00022989"/>
    </source>
</evidence>
<evidence type="ECO:0000256" key="11">
    <source>
        <dbReference type="ARBA" id="ARBA00022777"/>
    </source>
</evidence>
<evidence type="ECO:0000259" key="18">
    <source>
        <dbReference type="Pfam" id="PF02706"/>
    </source>
</evidence>
<evidence type="ECO:0000256" key="7">
    <source>
        <dbReference type="ARBA" id="ARBA00022519"/>
    </source>
</evidence>
<dbReference type="Proteomes" id="UP001501138">
    <property type="component" value="Unassembled WGS sequence"/>
</dbReference>
<comment type="caution">
    <text evidence="20">The sequence shown here is derived from an EMBL/GenBank/DDBJ whole genome shotgun (WGS) entry which is preliminary data.</text>
</comment>
<comment type="subcellular location">
    <subcellularLocation>
        <location evidence="1">Cell inner membrane</location>
        <topology evidence="1">Multi-pass membrane protein</topology>
    </subcellularLocation>
</comment>
<gene>
    <name evidence="20" type="ORF">GCM10009809_29680</name>
</gene>
<keyword evidence="13 17" id="KW-1133">Transmembrane helix</keyword>
<keyword evidence="9 17" id="KW-0812">Transmembrane</keyword>
<evidence type="ECO:0000256" key="15">
    <source>
        <dbReference type="ARBA" id="ARBA00023137"/>
    </source>
</evidence>
<proteinExistence type="inferred from homology"/>
<keyword evidence="14 17" id="KW-0472">Membrane</keyword>
<dbReference type="EMBL" id="BAAAPM010000005">
    <property type="protein sequence ID" value="GAA1732248.1"/>
    <property type="molecule type" value="Genomic_DNA"/>
</dbReference>
<evidence type="ECO:0000256" key="5">
    <source>
        <dbReference type="ARBA" id="ARBA00011903"/>
    </source>
</evidence>
<dbReference type="InterPro" id="IPR025669">
    <property type="entry name" value="AAA_dom"/>
</dbReference>
<dbReference type="RefSeq" id="WP_344249231.1">
    <property type="nucleotide sequence ID" value="NZ_BAAAPM010000005.1"/>
</dbReference>
<feature type="transmembrane region" description="Helical" evidence="17">
    <location>
        <begin position="173"/>
        <end position="196"/>
    </location>
</feature>
<dbReference type="InterPro" id="IPR005702">
    <property type="entry name" value="Wzc-like_C"/>
</dbReference>
<feature type="domain" description="Polysaccharide chain length determinant N-terminal" evidence="18">
    <location>
        <begin position="3"/>
        <end position="80"/>
    </location>
</feature>
<evidence type="ECO:0000256" key="1">
    <source>
        <dbReference type="ARBA" id="ARBA00004429"/>
    </source>
</evidence>
<dbReference type="InterPro" id="IPR003856">
    <property type="entry name" value="LPS_length_determ_N"/>
</dbReference>
<evidence type="ECO:0000256" key="10">
    <source>
        <dbReference type="ARBA" id="ARBA00022741"/>
    </source>
</evidence>
<comment type="similarity">
    <text evidence="2">Belongs to the CpsC/CapA family.</text>
</comment>
<accession>A0ABN2JM96</accession>
<keyword evidence="8" id="KW-0808">Transferase</keyword>
<evidence type="ECO:0000256" key="8">
    <source>
        <dbReference type="ARBA" id="ARBA00022679"/>
    </source>
</evidence>
<feature type="transmembrane region" description="Helical" evidence="17">
    <location>
        <begin position="12"/>
        <end position="30"/>
    </location>
</feature>